<name>A0AAN6GE95_9BASI</name>
<feature type="region of interest" description="Disordered" evidence="1">
    <location>
        <begin position="152"/>
        <end position="175"/>
    </location>
</feature>
<keyword evidence="2" id="KW-0732">Signal</keyword>
<evidence type="ECO:0000313" key="3">
    <source>
        <dbReference type="EMBL" id="KAK0533208.1"/>
    </source>
</evidence>
<evidence type="ECO:0000313" key="4">
    <source>
        <dbReference type="Proteomes" id="UP001176521"/>
    </source>
</evidence>
<accession>A0AAN6GE95</accession>
<feature type="signal peptide" evidence="2">
    <location>
        <begin position="1"/>
        <end position="19"/>
    </location>
</feature>
<dbReference type="AlphaFoldDB" id="A0AAN6GE95"/>
<evidence type="ECO:0000256" key="1">
    <source>
        <dbReference type="SAM" id="MobiDB-lite"/>
    </source>
</evidence>
<organism evidence="3 4">
    <name type="scientific">Tilletia horrida</name>
    <dbReference type="NCBI Taxonomy" id="155126"/>
    <lineage>
        <taxon>Eukaryota</taxon>
        <taxon>Fungi</taxon>
        <taxon>Dikarya</taxon>
        <taxon>Basidiomycota</taxon>
        <taxon>Ustilaginomycotina</taxon>
        <taxon>Exobasidiomycetes</taxon>
        <taxon>Tilletiales</taxon>
        <taxon>Tilletiaceae</taxon>
        <taxon>Tilletia</taxon>
    </lineage>
</organism>
<dbReference type="Proteomes" id="UP001176521">
    <property type="component" value="Unassembled WGS sequence"/>
</dbReference>
<proteinExistence type="predicted"/>
<gene>
    <name evidence="3" type="ORF">OC842_003049</name>
</gene>
<feature type="compositionally biased region" description="Basic and acidic residues" evidence="1">
    <location>
        <begin position="163"/>
        <end position="175"/>
    </location>
</feature>
<protein>
    <submittedName>
        <fullName evidence="3">Uncharacterized protein</fullName>
    </submittedName>
</protein>
<comment type="caution">
    <text evidence="3">The sequence shown here is derived from an EMBL/GenBank/DDBJ whole genome shotgun (WGS) entry which is preliminary data.</text>
</comment>
<feature type="chain" id="PRO_5043005292" evidence="2">
    <location>
        <begin position="20"/>
        <end position="289"/>
    </location>
</feature>
<dbReference type="EMBL" id="JAPDMQ010000142">
    <property type="protein sequence ID" value="KAK0533208.1"/>
    <property type="molecule type" value="Genomic_DNA"/>
</dbReference>
<sequence>MKTIAANALVLSAVLAANAVPVSNAKSVGDSVGQNAATGGKHGQGPPQYFVIEARSDGDDPTTLQVRHFNFWKGLHKALNVADTVLRRDDDSLQLDRRGQPGDKVVILALPPQGKRELDELERRGLFHLFRKLADGAVHGLEAVIPQSRDLSDIEPAEASSMGRRDLNGEEDNDKRGFGRLLHHAGTASDALSLGQTAWSFVHGRDLNGEEDNDKRGLGHLLHHAGTASDALSLGQTAWSFVHGRNVEDLVSRTHNHHGGRGGGQRWEKFAHGLSVAADGASLAQGFLR</sequence>
<evidence type="ECO:0000256" key="2">
    <source>
        <dbReference type="SAM" id="SignalP"/>
    </source>
</evidence>
<keyword evidence="4" id="KW-1185">Reference proteome</keyword>
<reference evidence="3" key="1">
    <citation type="journal article" date="2023" name="PhytoFront">
        <title>Draft Genome Resources of Seven Strains of Tilletia horrida, Causal Agent of Kernel Smut of Rice.</title>
        <authorList>
            <person name="Khanal S."/>
            <person name="Antony Babu S."/>
            <person name="Zhou X.G."/>
        </authorList>
    </citation>
    <scope>NUCLEOTIDE SEQUENCE</scope>
    <source>
        <strain evidence="3">TX3</strain>
    </source>
</reference>